<evidence type="ECO:0000313" key="5">
    <source>
        <dbReference type="Proteomes" id="UP001362999"/>
    </source>
</evidence>
<dbReference type="InterPro" id="IPR007855">
    <property type="entry name" value="RDRP"/>
</dbReference>
<keyword evidence="1" id="KW-0694">RNA-binding</keyword>
<dbReference type="InterPro" id="IPR057596">
    <property type="entry name" value="RDRP_core"/>
</dbReference>
<proteinExistence type="inferred from homology"/>
<keyword evidence="5" id="KW-1185">Reference proteome</keyword>
<feature type="compositionally biased region" description="Polar residues" evidence="2">
    <location>
        <begin position="66"/>
        <end position="75"/>
    </location>
</feature>
<dbReference type="EC" id="2.7.7.48" evidence="1"/>
<evidence type="ECO:0000256" key="1">
    <source>
        <dbReference type="RuleBase" id="RU363098"/>
    </source>
</evidence>
<dbReference type="Proteomes" id="UP001362999">
    <property type="component" value="Unassembled WGS sequence"/>
</dbReference>
<reference evidence="4 5" key="1">
    <citation type="journal article" date="2024" name="J Genomics">
        <title>Draft genome sequencing and assembly of Favolaschia claudopus CIRM-BRFM 2984 isolated from oak limbs.</title>
        <authorList>
            <person name="Navarro D."/>
            <person name="Drula E."/>
            <person name="Chaduli D."/>
            <person name="Cazenave R."/>
            <person name="Ahrendt S."/>
            <person name="Wang J."/>
            <person name="Lipzen A."/>
            <person name="Daum C."/>
            <person name="Barry K."/>
            <person name="Grigoriev I.V."/>
            <person name="Favel A."/>
            <person name="Rosso M.N."/>
            <person name="Martin F."/>
        </authorList>
    </citation>
    <scope>NUCLEOTIDE SEQUENCE [LARGE SCALE GENOMIC DNA]</scope>
    <source>
        <strain evidence="4 5">CIRM-BRFM 2984</strain>
    </source>
</reference>
<dbReference type="GO" id="GO:0003968">
    <property type="term" value="F:RNA-directed RNA polymerase activity"/>
    <property type="evidence" value="ECO:0007669"/>
    <property type="project" value="UniProtKB-KW"/>
</dbReference>
<dbReference type="AlphaFoldDB" id="A0AAW0EHA7"/>
<dbReference type="EMBL" id="JAWWNJ010000001">
    <property type="protein sequence ID" value="KAK7063563.1"/>
    <property type="molecule type" value="Genomic_DNA"/>
</dbReference>
<feature type="domain" description="RDRP core" evidence="3">
    <location>
        <begin position="370"/>
        <end position="994"/>
    </location>
</feature>
<evidence type="ECO:0000313" key="4">
    <source>
        <dbReference type="EMBL" id="KAK7063563.1"/>
    </source>
</evidence>
<accession>A0AAW0EHA7</accession>
<gene>
    <name evidence="4" type="ORF">R3P38DRAFT_2819107</name>
</gene>
<feature type="compositionally biased region" description="Polar residues" evidence="2">
    <location>
        <begin position="193"/>
        <end position="215"/>
    </location>
</feature>
<keyword evidence="1 4" id="KW-0696">RNA-directed RNA polymerase</keyword>
<dbReference type="GO" id="GO:0031380">
    <property type="term" value="C:nuclear RNA-directed RNA polymerase complex"/>
    <property type="evidence" value="ECO:0007669"/>
    <property type="project" value="TreeGrafter"/>
</dbReference>
<comment type="similarity">
    <text evidence="1">Belongs to the RdRP family.</text>
</comment>
<keyword evidence="1" id="KW-0548">Nucleotidyltransferase</keyword>
<dbReference type="PANTHER" id="PTHR23079:SF55">
    <property type="entry name" value="RNA-DIRECTED RNA POLYMERASE"/>
    <property type="match status" value="1"/>
</dbReference>
<sequence>MSQAASDDSFDAADDLAKMEWDEEALAEMERVATQPSSPVKQWRSPEAVDSPSTPESKQRHGLQLGNETPATPSRPSGRKTTLEEVTIDDEPSLHRALSNGSQAELRLLPSRSMAPPPVPTNTRPLRSSSTYSSIDSTSSSNSLFSATSRTSSMSSMESANTSPQNSPLKRGAEDQLISSPSPSKSRKLCATPGSNPSSNSAMESPLASPSKSRPSANTFTLEELFAGKHGCSLPKYIVAHSKKVLHALEGQGVTLGVQWELARGVSAGKFSWENIETKMKKTADAFAGTNLEVAWKVSDIMRGITGSDPHDRDLWSEVDREHAAFMENKGRGLGLLDGPWPHWKGDTAYYGGRVEYPLRLYKTASVEDPYNIRIEKPRIGRSHRFARDLGSPSVLHLSIPTKLVQDEGEHIRRFLAQRFIVNGRVYLAIPPKDTTSVYLIQTNEDYEREPLRWYGDQYRMSFDDFIRRHNPLHLNSEQSFAKYTARFALGLSTSIPVLEFEEHNILELPDIVTPDWPPDVKPPADKIFSDGAGLINDAALVIITKRLGFAQRLTAVQGRCGGYKGLWSRHPYDNSKVPTLYVRPSQLKIKLDGHHRVHRIFDFLRGSRPSATSSRQKISEQAVLCLSHNGIPDETLVSLMVDGLEASVKPLLSWAPGVELSLWREIDGSGAVSSTRMQRIAKGKSRALGFGDREPDEVDEELDVAMLDSESATSTLPGRDIALGPLSLHERAMELLQSGFHRSTSEYLTDKMRLIIKTEINAITSKYKVTLPESTASEAFVIPDPLSVLEEGQIFYRSSNGIKDPLTETKYNTVIGDLIVPNASPCDMQKVTAVDIPELHPWTDVVITSNRGQQSLLSLLSGGDTVIFIWMEELVKQFGPNKPLTPVPEGFMGHFNQEVKTVRQVGDELGAMNTEEAQRRLQDYLLDGLRDSQVGQYSWFHDISIYRHGYGDIKSILMAYIGNILLDAGKSGLSLKAGIYEAHKKVFGQPQPKKGHNWSELSRDSYDPFILESLFVAGKQKGDELLREHDLAAGMLPETFKKFSKDPDLVQPYQFSQKKAQGDAAWVEFYKSELNKIEDHVKRAHEEFCRIRPTMEDKKKSAMIRAVQEKFSDPIAGIELMSPDEVTQVKASYAYALSTKEDFGFCVAFGTLCHIKAWATTGSGAPVSRLFDESKSISGAAARATLDDDDL</sequence>
<comment type="caution">
    <text evidence="4">The sequence shown here is derived from an EMBL/GenBank/DDBJ whole genome shotgun (WGS) entry which is preliminary data.</text>
</comment>
<evidence type="ECO:0000259" key="3">
    <source>
        <dbReference type="Pfam" id="PF05183"/>
    </source>
</evidence>
<feature type="region of interest" description="Disordered" evidence="2">
    <location>
        <begin position="1"/>
        <end position="215"/>
    </location>
</feature>
<dbReference type="Pfam" id="PF05183">
    <property type="entry name" value="RdRP"/>
    <property type="match status" value="1"/>
</dbReference>
<evidence type="ECO:0000256" key="2">
    <source>
        <dbReference type="SAM" id="MobiDB-lite"/>
    </source>
</evidence>
<name>A0AAW0EHA7_9AGAR</name>
<dbReference type="GO" id="GO:0030422">
    <property type="term" value="P:siRNA processing"/>
    <property type="evidence" value="ECO:0007669"/>
    <property type="project" value="TreeGrafter"/>
</dbReference>
<dbReference type="GO" id="GO:0003723">
    <property type="term" value="F:RNA binding"/>
    <property type="evidence" value="ECO:0007669"/>
    <property type="project" value="UniProtKB-KW"/>
</dbReference>
<keyword evidence="1" id="KW-0808">Transferase</keyword>
<dbReference type="PANTHER" id="PTHR23079">
    <property type="entry name" value="RNA-DEPENDENT RNA POLYMERASE"/>
    <property type="match status" value="1"/>
</dbReference>
<comment type="catalytic activity">
    <reaction evidence="1">
        <text>RNA(n) + a ribonucleoside 5'-triphosphate = RNA(n+1) + diphosphate</text>
        <dbReference type="Rhea" id="RHEA:21248"/>
        <dbReference type="Rhea" id="RHEA-COMP:14527"/>
        <dbReference type="Rhea" id="RHEA-COMP:17342"/>
        <dbReference type="ChEBI" id="CHEBI:33019"/>
        <dbReference type="ChEBI" id="CHEBI:61557"/>
        <dbReference type="ChEBI" id="CHEBI:140395"/>
        <dbReference type="EC" id="2.7.7.48"/>
    </reaction>
</comment>
<protein>
    <recommendedName>
        <fullName evidence="1">RNA-dependent RNA polymerase</fullName>
        <ecNumber evidence="1">2.7.7.48</ecNumber>
    </recommendedName>
</protein>
<feature type="compositionally biased region" description="Low complexity" evidence="2">
    <location>
        <begin position="128"/>
        <end position="163"/>
    </location>
</feature>
<organism evidence="4 5">
    <name type="scientific">Favolaschia claudopus</name>
    <dbReference type="NCBI Taxonomy" id="2862362"/>
    <lineage>
        <taxon>Eukaryota</taxon>
        <taxon>Fungi</taxon>
        <taxon>Dikarya</taxon>
        <taxon>Basidiomycota</taxon>
        <taxon>Agaricomycotina</taxon>
        <taxon>Agaricomycetes</taxon>
        <taxon>Agaricomycetidae</taxon>
        <taxon>Agaricales</taxon>
        <taxon>Marasmiineae</taxon>
        <taxon>Mycenaceae</taxon>
        <taxon>Favolaschia</taxon>
    </lineage>
</organism>